<organism evidence="1 2">
    <name type="scientific">Limosilactobacillus ingluviei DSM 15946</name>
    <dbReference type="NCBI Taxonomy" id="1423760"/>
    <lineage>
        <taxon>Bacteria</taxon>
        <taxon>Bacillati</taxon>
        <taxon>Bacillota</taxon>
        <taxon>Bacilli</taxon>
        <taxon>Lactobacillales</taxon>
        <taxon>Lactobacillaceae</taxon>
        <taxon>Limosilactobacillus</taxon>
    </lineage>
</organism>
<dbReference type="InterPro" id="IPR010106">
    <property type="entry name" value="RpnA"/>
</dbReference>
<name>A0A0R1UFI0_9LACO</name>
<dbReference type="EMBL" id="AZFK01000008">
    <property type="protein sequence ID" value="KRL92169.1"/>
    <property type="molecule type" value="Genomic_DNA"/>
</dbReference>
<evidence type="ECO:0008006" key="3">
    <source>
        <dbReference type="Google" id="ProtNLM"/>
    </source>
</evidence>
<gene>
    <name evidence="1" type="ORF">FC43_GL000076</name>
</gene>
<dbReference type="NCBIfam" id="TIGR01784">
    <property type="entry name" value="T_den_put_tspse"/>
    <property type="match status" value="1"/>
</dbReference>
<dbReference type="Pfam" id="PF12784">
    <property type="entry name" value="PDDEXK_2"/>
    <property type="match status" value="1"/>
</dbReference>
<accession>A0A0R1UFI0</accession>
<dbReference type="Proteomes" id="UP000050816">
    <property type="component" value="Unassembled WGS sequence"/>
</dbReference>
<sequence length="288" mass="33550">MRRRHTKAQLAAAARAWDEATLSNDYLFNRVMQQKHALLPTLQRLVPELAIKKLVHITTQHSFKATYDSRGFRLDIFAEDQNGRRLDLEMQVINHHDLLKRASCYQAMMIDEQLEEGDFYQRLRPVYVIFITMFDPFGGHHQVDHHRLYSEHADQQRLPSLVNYLFINAASDEETTAPALRRLCAFIRDGTVDPSDPLILKLEQVQRKAKQNKKWRREAMRYNLAAQDAKWAELQAKEQGMDQAMLAMIETLAEQGMPKEQIITTIAKARKLSLLAARQYYNQLMLSK</sequence>
<evidence type="ECO:0000313" key="1">
    <source>
        <dbReference type="EMBL" id="KRL92169.1"/>
    </source>
</evidence>
<comment type="caution">
    <text evidence="1">The sequence shown here is derived from an EMBL/GenBank/DDBJ whole genome shotgun (WGS) entry which is preliminary data.</text>
</comment>
<reference evidence="1 2" key="1">
    <citation type="journal article" date="2015" name="Genome Announc.">
        <title>Expanding the biotechnology potential of lactobacilli through comparative genomics of 213 strains and associated genera.</title>
        <authorList>
            <person name="Sun Z."/>
            <person name="Harris H.M."/>
            <person name="McCann A."/>
            <person name="Guo C."/>
            <person name="Argimon S."/>
            <person name="Zhang W."/>
            <person name="Yang X."/>
            <person name="Jeffery I.B."/>
            <person name="Cooney J.C."/>
            <person name="Kagawa T.F."/>
            <person name="Liu W."/>
            <person name="Song Y."/>
            <person name="Salvetti E."/>
            <person name="Wrobel A."/>
            <person name="Rasinkangas P."/>
            <person name="Parkhill J."/>
            <person name="Rea M.C."/>
            <person name="O'Sullivan O."/>
            <person name="Ritari J."/>
            <person name="Douillard F.P."/>
            <person name="Paul Ross R."/>
            <person name="Yang R."/>
            <person name="Briner A.E."/>
            <person name="Felis G.E."/>
            <person name="de Vos W.M."/>
            <person name="Barrangou R."/>
            <person name="Klaenhammer T.R."/>
            <person name="Caufield P.W."/>
            <person name="Cui Y."/>
            <person name="Zhang H."/>
            <person name="O'Toole P.W."/>
        </authorList>
    </citation>
    <scope>NUCLEOTIDE SEQUENCE [LARGE SCALE GENOMIC DNA]</scope>
    <source>
        <strain evidence="1 2">DSM 15946</strain>
    </source>
</reference>
<dbReference type="PATRIC" id="fig|1423760.3.peg.82"/>
<evidence type="ECO:0000313" key="2">
    <source>
        <dbReference type="Proteomes" id="UP000050816"/>
    </source>
</evidence>
<dbReference type="AlphaFoldDB" id="A0A0R1UFI0"/>
<proteinExistence type="predicted"/>
<dbReference type="PANTHER" id="PTHR41317">
    <property type="entry name" value="PD-(D_E)XK NUCLEASE FAMILY TRANSPOSASE"/>
    <property type="match status" value="1"/>
</dbReference>
<dbReference type="PANTHER" id="PTHR41317:SF1">
    <property type="entry name" value="PD-(D_E)XK NUCLEASE FAMILY TRANSPOSASE"/>
    <property type="match status" value="1"/>
</dbReference>
<protein>
    <recommendedName>
        <fullName evidence="3">Rpn family recombination-promoting nuclease/putative transposase</fullName>
    </recommendedName>
</protein>
<dbReference type="RefSeq" id="WP_056953608.1">
    <property type="nucleotide sequence ID" value="NZ_AZFK01000008.1"/>
</dbReference>